<feature type="compositionally biased region" description="Basic and acidic residues" evidence="1">
    <location>
        <begin position="335"/>
        <end position="345"/>
    </location>
</feature>
<organism evidence="2 3">
    <name type="scientific">Malassezia psittaci</name>
    <dbReference type="NCBI Taxonomy" id="1821823"/>
    <lineage>
        <taxon>Eukaryota</taxon>
        <taxon>Fungi</taxon>
        <taxon>Dikarya</taxon>
        <taxon>Basidiomycota</taxon>
        <taxon>Ustilaginomycotina</taxon>
        <taxon>Malasseziomycetes</taxon>
        <taxon>Malasseziales</taxon>
        <taxon>Malasseziaceae</taxon>
        <taxon>Malassezia</taxon>
    </lineage>
</organism>
<feature type="compositionally biased region" description="Polar residues" evidence="1">
    <location>
        <begin position="283"/>
        <end position="295"/>
    </location>
</feature>
<dbReference type="Proteomes" id="UP001214628">
    <property type="component" value="Chromosome 7"/>
</dbReference>
<protein>
    <submittedName>
        <fullName evidence="2">Uncharacterized protein</fullName>
    </submittedName>
</protein>
<feature type="region of interest" description="Disordered" evidence="1">
    <location>
        <begin position="399"/>
        <end position="419"/>
    </location>
</feature>
<feature type="region of interest" description="Disordered" evidence="1">
    <location>
        <begin position="86"/>
        <end position="380"/>
    </location>
</feature>
<dbReference type="AlphaFoldDB" id="A0AAF0FCV9"/>
<feature type="compositionally biased region" description="Basic and acidic residues" evidence="1">
    <location>
        <begin position="235"/>
        <end position="246"/>
    </location>
</feature>
<feature type="compositionally biased region" description="Polar residues" evidence="1">
    <location>
        <begin position="247"/>
        <end position="268"/>
    </location>
</feature>
<reference evidence="2" key="1">
    <citation type="submission" date="2023-02" db="EMBL/GenBank/DDBJ databases">
        <title>Mating type loci evolution in Malassezia.</title>
        <authorList>
            <person name="Coelho M.A."/>
        </authorList>
    </citation>
    <scope>NUCLEOTIDE SEQUENCE</scope>
    <source>
        <strain evidence="2">CBS 14136</strain>
    </source>
</reference>
<keyword evidence="3" id="KW-1185">Reference proteome</keyword>
<feature type="compositionally biased region" description="Acidic residues" evidence="1">
    <location>
        <begin position="269"/>
        <end position="280"/>
    </location>
</feature>
<proteinExistence type="predicted"/>
<gene>
    <name evidence="2" type="ORF">MPSI1_003724</name>
</gene>
<accession>A0AAF0FCV9</accession>
<feature type="compositionally biased region" description="Polar residues" evidence="1">
    <location>
        <begin position="107"/>
        <end position="122"/>
    </location>
</feature>
<sequence>MRGRGRSAAGASRWKGVDVLSILERSKDAGVEKVVRGGVARWSEESDSSLVNEDDTLYVWSDPDLLPNGAVMISARKATFDERWPYTGRRGWRPTSNKADALEGLDQSPSTRRTSMHTQQDSSENESDTEYRDISPANQPSTQPKSRRTRKRATSDDHSLKHTAPVHAADAKQQPELADVEAPPIKLSPAAEHRSSIDAQNSQSIPPEKDVSEGPLHKDNKAKRSSAAFANVSRSMEETGSHDESQSAHNITNTSLSQHSLNSTAENQDSGDEDDDDDDRDSVNSLARSQSSNEHGSGDLAGILDASRSKRRSDAAVPTLFDNDLEATAQPSADTQHDSHTEKRAKGPAKGKALLSDRVSNSDHVSESHSDDSDQELEHMPELRVVAPSMPSIDDFLPMPFPHKRTKRNAPAAPDPNRTTVVDWIGEQQSFLLDTMRERIDERLTSIRERNAEERQRLEKKLRSQ</sequence>
<evidence type="ECO:0000313" key="2">
    <source>
        <dbReference type="EMBL" id="WFD45047.1"/>
    </source>
</evidence>
<name>A0AAF0FCV9_9BASI</name>
<feature type="compositionally biased region" description="Basic and acidic residues" evidence="1">
    <location>
        <begin position="207"/>
        <end position="219"/>
    </location>
</feature>
<dbReference type="EMBL" id="CP118381">
    <property type="protein sequence ID" value="WFD45047.1"/>
    <property type="molecule type" value="Genomic_DNA"/>
</dbReference>
<evidence type="ECO:0000256" key="1">
    <source>
        <dbReference type="SAM" id="MobiDB-lite"/>
    </source>
</evidence>
<evidence type="ECO:0000313" key="3">
    <source>
        <dbReference type="Proteomes" id="UP001214628"/>
    </source>
</evidence>
<feature type="compositionally biased region" description="Basic and acidic residues" evidence="1">
    <location>
        <begin position="360"/>
        <end position="380"/>
    </location>
</feature>